<dbReference type="EMBL" id="PYAS01000010">
    <property type="protein sequence ID" value="PSL26046.1"/>
    <property type="molecule type" value="Genomic_DNA"/>
</dbReference>
<dbReference type="Proteomes" id="UP000241964">
    <property type="component" value="Unassembled WGS sequence"/>
</dbReference>
<evidence type="ECO:0000313" key="3">
    <source>
        <dbReference type="EMBL" id="PSL26046.1"/>
    </source>
</evidence>
<feature type="domain" description="Peptidase S74" evidence="2">
    <location>
        <begin position="417"/>
        <end position="511"/>
    </location>
</feature>
<dbReference type="AlphaFoldDB" id="A0A2P8FWF1"/>
<dbReference type="RefSeq" id="WP_106597223.1">
    <property type="nucleotide sequence ID" value="NZ_PYAS01000010.1"/>
</dbReference>
<dbReference type="SUPFAM" id="SSF101967">
    <property type="entry name" value="Adhesin YadA, collagen-binding domain"/>
    <property type="match status" value="1"/>
</dbReference>
<feature type="coiled-coil region" evidence="1">
    <location>
        <begin position="490"/>
        <end position="534"/>
    </location>
</feature>
<dbReference type="OrthoDB" id="644207at2"/>
<keyword evidence="4" id="KW-1185">Reference proteome</keyword>
<dbReference type="InterPro" id="IPR030392">
    <property type="entry name" value="S74_ICA"/>
</dbReference>
<dbReference type="InterPro" id="IPR011049">
    <property type="entry name" value="Serralysin-like_metalloprot_C"/>
</dbReference>
<dbReference type="GO" id="GO:0019867">
    <property type="term" value="C:outer membrane"/>
    <property type="evidence" value="ECO:0007669"/>
    <property type="project" value="InterPro"/>
</dbReference>
<evidence type="ECO:0000313" key="4">
    <source>
        <dbReference type="Proteomes" id="UP000241964"/>
    </source>
</evidence>
<comment type="caution">
    <text evidence="3">The sequence shown here is derived from an EMBL/GenBank/DDBJ whole genome shotgun (WGS) entry which is preliminary data.</text>
</comment>
<dbReference type="Gene3D" id="2.150.10.10">
    <property type="entry name" value="Serralysin-like metalloprotease, C-terminal"/>
    <property type="match status" value="1"/>
</dbReference>
<evidence type="ECO:0000256" key="1">
    <source>
        <dbReference type="SAM" id="Coils"/>
    </source>
</evidence>
<name>A0A2P8FWF1_9BACT</name>
<gene>
    <name evidence="3" type="ORF">CLV60_11024</name>
</gene>
<reference evidence="3 4" key="1">
    <citation type="submission" date="2018-03" db="EMBL/GenBank/DDBJ databases">
        <title>Genomic Encyclopedia of Archaeal and Bacterial Type Strains, Phase II (KMG-II): from individual species to whole genera.</title>
        <authorList>
            <person name="Goeker M."/>
        </authorList>
    </citation>
    <scope>NUCLEOTIDE SEQUENCE [LARGE SCALE GENOMIC DNA]</scope>
    <source>
        <strain evidence="3 4">DSM 29057</strain>
    </source>
</reference>
<dbReference type="Pfam" id="PF13884">
    <property type="entry name" value="Peptidase_S74"/>
    <property type="match status" value="1"/>
</dbReference>
<evidence type="ECO:0000259" key="2">
    <source>
        <dbReference type="PROSITE" id="PS51688"/>
    </source>
</evidence>
<accession>A0A2P8FWF1</accession>
<protein>
    <submittedName>
        <fullName evidence="3">Trimeric autotransporter adhesin</fullName>
    </submittedName>
</protein>
<dbReference type="PROSITE" id="PS51688">
    <property type="entry name" value="ICA"/>
    <property type="match status" value="1"/>
</dbReference>
<keyword evidence="1" id="KW-0175">Coiled coil</keyword>
<organism evidence="3 4">
    <name type="scientific">Dyadobacter jiangsuensis</name>
    <dbReference type="NCBI Taxonomy" id="1591085"/>
    <lineage>
        <taxon>Bacteria</taxon>
        <taxon>Pseudomonadati</taxon>
        <taxon>Bacteroidota</taxon>
        <taxon>Cytophagia</taxon>
        <taxon>Cytophagales</taxon>
        <taxon>Spirosomataceae</taxon>
        <taxon>Dyadobacter</taxon>
    </lineage>
</organism>
<proteinExistence type="predicted"/>
<sequence length="544" mass="57886">MKNLAAHLPGYFKTVTAPRSLDSKNWKAFSRRPKVIFVILLSVSLLLLLQSQSSKAQAPQQFSFQGVARDTNGKAVSNTTVSVRIKIHKDGPNGEVVFSETQIVETNSVGVFTLIIGGLIGGLDDINWGSDNCFIQTEIDLAGGTNFTNLGSTQLKSVPYALASRKWIDNVPIVQTGTIGSGPSLPTPAVGGNLIWYPKKAAFRVGSIANSAFWEDVNIGLNSFGAGNSTVAKGENSLAIGHLSNASELGSIALGTATYAAEKYAFSAGRQASALGESSVSLGASTYAKSLGSVTLGMFNNNSDPEGAPLPTDRIFQLGNGSSEANKSNAITVLRNGNVGIGGSVLAPDYLLDLAGRMRIRNNGQTAGIHFNNSANNADGFVGMKTDDEIGFYVNNGWRFWVNGSNAYVNGNVVSLSDGRLKKMKIRLRSSLPLLTSLNGYNYYWTDPNQSTALQTGLIAQEVEEKFPELVATDKDGYKAVNYTGLIPHLIEAVKELDKKTDEIAALKKELASVQEMNKKLSALEASVKELLAGKTATSTPTSK</sequence>